<protein>
    <submittedName>
        <fullName evidence="2">Uncharacterized protein</fullName>
    </submittedName>
</protein>
<proteinExistence type="predicted"/>
<organism evidence="1 2">
    <name type="scientific">Globodera rostochiensis</name>
    <name type="common">Golden nematode worm</name>
    <name type="synonym">Heterodera rostochiensis</name>
    <dbReference type="NCBI Taxonomy" id="31243"/>
    <lineage>
        <taxon>Eukaryota</taxon>
        <taxon>Metazoa</taxon>
        <taxon>Ecdysozoa</taxon>
        <taxon>Nematoda</taxon>
        <taxon>Chromadorea</taxon>
        <taxon>Rhabditida</taxon>
        <taxon>Tylenchina</taxon>
        <taxon>Tylenchomorpha</taxon>
        <taxon>Tylenchoidea</taxon>
        <taxon>Heteroderidae</taxon>
        <taxon>Heteroderinae</taxon>
        <taxon>Globodera</taxon>
    </lineage>
</organism>
<reference evidence="2" key="1">
    <citation type="submission" date="2022-11" db="UniProtKB">
        <authorList>
            <consortium name="WormBaseParasite"/>
        </authorList>
    </citation>
    <scope>IDENTIFICATION</scope>
</reference>
<sequence length="78" mass="8836">MALIGSNIHRIAPYSLFFACASLKLTKQIKRRPPVRSTPPSRRHSSLSRAPGWLTTELLENAPRFIIHLSICLKIWGL</sequence>
<dbReference type="AlphaFoldDB" id="A0A914HVY2"/>
<name>A0A914HVY2_GLORO</name>
<dbReference type="Proteomes" id="UP000887572">
    <property type="component" value="Unplaced"/>
</dbReference>
<accession>A0A914HVY2</accession>
<keyword evidence="1" id="KW-1185">Reference proteome</keyword>
<evidence type="ECO:0000313" key="2">
    <source>
        <dbReference type="WBParaSite" id="Gr19_v10_g4499.t1"/>
    </source>
</evidence>
<dbReference type="WBParaSite" id="Gr19_v10_g4499.t1">
    <property type="protein sequence ID" value="Gr19_v10_g4499.t1"/>
    <property type="gene ID" value="Gr19_v10_g4499"/>
</dbReference>
<evidence type="ECO:0000313" key="1">
    <source>
        <dbReference type="Proteomes" id="UP000887572"/>
    </source>
</evidence>